<dbReference type="InterPro" id="IPR005794">
    <property type="entry name" value="Fmt"/>
</dbReference>
<proteinExistence type="inferred from homology"/>
<dbReference type="InterPro" id="IPR037022">
    <property type="entry name" value="Formyl_trans_C_sf"/>
</dbReference>
<dbReference type="InterPro" id="IPR005793">
    <property type="entry name" value="Formyl_trans_C"/>
</dbReference>
<evidence type="ECO:0000256" key="5">
    <source>
        <dbReference type="ARBA" id="ARBA00022679"/>
    </source>
</evidence>
<dbReference type="InterPro" id="IPR036477">
    <property type="entry name" value="Formyl_transf_N_sf"/>
</dbReference>
<dbReference type="CDD" id="cd08704">
    <property type="entry name" value="Met_tRNA_FMT_C"/>
    <property type="match status" value="1"/>
</dbReference>
<dbReference type="InterPro" id="IPR041711">
    <property type="entry name" value="Met-tRNA-FMT_N"/>
</dbReference>
<dbReference type="AlphaFoldDB" id="A0A1M7F0I5"/>
<dbReference type="HAMAP" id="MF_00182">
    <property type="entry name" value="Formyl_trans"/>
    <property type="match status" value="1"/>
</dbReference>
<comment type="similarity">
    <text evidence="2 8">Belongs to the Fmt family.</text>
</comment>
<dbReference type="InterPro" id="IPR001555">
    <property type="entry name" value="GART_AS"/>
</dbReference>
<dbReference type="FunFam" id="3.40.50.12230:FF:000001">
    <property type="entry name" value="Methionyl-tRNA formyltransferase"/>
    <property type="match status" value="1"/>
</dbReference>
<dbReference type="InterPro" id="IPR044135">
    <property type="entry name" value="Met-tRNA-FMT_C"/>
</dbReference>
<dbReference type="RefSeq" id="WP_073282047.1">
    <property type="nucleotide sequence ID" value="NZ_FRCP01000005.1"/>
</dbReference>
<dbReference type="NCBIfam" id="TIGR00460">
    <property type="entry name" value="fmt"/>
    <property type="match status" value="1"/>
</dbReference>
<dbReference type="Gene3D" id="3.40.50.170">
    <property type="entry name" value="Formyl transferase, N-terminal domain"/>
    <property type="match status" value="1"/>
</dbReference>
<evidence type="ECO:0000256" key="7">
    <source>
        <dbReference type="ARBA" id="ARBA00048558"/>
    </source>
</evidence>
<evidence type="ECO:0000259" key="9">
    <source>
        <dbReference type="Pfam" id="PF00551"/>
    </source>
</evidence>
<dbReference type="PROSITE" id="PS00373">
    <property type="entry name" value="GART"/>
    <property type="match status" value="1"/>
</dbReference>
<gene>
    <name evidence="8" type="primary">fmt</name>
    <name evidence="11" type="ORF">SAMN02746066_00312</name>
</gene>
<dbReference type="SUPFAM" id="SSF50486">
    <property type="entry name" value="FMT C-terminal domain-like"/>
    <property type="match status" value="1"/>
</dbReference>
<reference evidence="11 12" key="1">
    <citation type="submission" date="2016-11" db="EMBL/GenBank/DDBJ databases">
        <authorList>
            <person name="Jaros S."/>
            <person name="Januszkiewicz K."/>
            <person name="Wedrychowicz H."/>
        </authorList>
    </citation>
    <scope>NUCLEOTIDE SEQUENCE [LARGE SCALE GENOMIC DNA]</scope>
    <source>
        <strain evidence="11 12">DSM 15930</strain>
    </source>
</reference>
<dbReference type="STRING" id="1120996.SAMN02746066_00312"/>
<dbReference type="SUPFAM" id="SSF53328">
    <property type="entry name" value="Formyltransferase"/>
    <property type="match status" value="1"/>
</dbReference>
<dbReference type="Pfam" id="PF00551">
    <property type="entry name" value="Formyl_trans_N"/>
    <property type="match status" value="1"/>
</dbReference>
<dbReference type="GO" id="GO:0005829">
    <property type="term" value="C:cytosol"/>
    <property type="evidence" value="ECO:0007669"/>
    <property type="project" value="TreeGrafter"/>
</dbReference>
<dbReference type="GO" id="GO:0004479">
    <property type="term" value="F:methionyl-tRNA formyltransferase activity"/>
    <property type="evidence" value="ECO:0007669"/>
    <property type="project" value="UniProtKB-UniRule"/>
</dbReference>
<evidence type="ECO:0000256" key="4">
    <source>
        <dbReference type="ARBA" id="ARBA00016014"/>
    </source>
</evidence>
<dbReference type="OrthoDB" id="9802815at2"/>
<sequence length="309" mass="33723">MKVLFMGTPDFAVSTLDSIIKAGHEVVGVVTQPDKPKGRGKAVLYTPVKEKALEHNIPVYQPVKVREESVIEELRQLKPDIGVVAAFGQILPQTLLDMPTFGCVCVHGSLLPKYRGAAPIQWAVIDGEAVSGITIMQMDAGIDTGDMISKVEVPIDKEETYGSLHDKLAVAGAELLVETLEMFEKGTVTREKQDDSKSNYAVRLTKELGKIDFSKSAVELERLIRGLNPWPSAYTALNGKTLKVWKADVIEKQYDGDLGEIVDVTKDSICVKTADGALALKEIQLEGKKRMDVASFLRGVTVEKGEKLG</sequence>
<dbReference type="Proteomes" id="UP000184038">
    <property type="component" value="Unassembled WGS sequence"/>
</dbReference>
<organism evidence="11 12">
    <name type="scientific">Anaerosporobacter mobilis DSM 15930</name>
    <dbReference type="NCBI Taxonomy" id="1120996"/>
    <lineage>
        <taxon>Bacteria</taxon>
        <taxon>Bacillati</taxon>
        <taxon>Bacillota</taxon>
        <taxon>Clostridia</taxon>
        <taxon>Lachnospirales</taxon>
        <taxon>Lachnospiraceae</taxon>
        <taxon>Anaerosporobacter</taxon>
    </lineage>
</organism>
<comment type="function">
    <text evidence="1 8">Attaches a formyl group to the free amino group of methionyl-tRNA(fMet). The formyl group appears to play a dual role in the initiator identity of N-formylmethionyl-tRNA by promoting its recognition by IF2 and preventing the misappropriation of this tRNA by the elongation apparatus.</text>
</comment>
<name>A0A1M7F0I5_9FIRM</name>
<evidence type="ECO:0000256" key="1">
    <source>
        <dbReference type="ARBA" id="ARBA00002606"/>
    </source>
</evidence>
<dbReference type="InterPro" id="IPR011034">
    <property type="entry name" value="Formyl_transferase-like_C_sf"/>
</dbReference>
<dbReference type="EC" id="2.1.2.9" evidence="3 8"/>
<dbReference type="EMBL" id="FRCP01000005">
    <property type="protein sequence ID" value="SHL97297.1"/>
    <property type="molecule type" value="Genomic_DNA"/>
</dbReference>
<protein>
    <recommendedName>
        <fullName evidence="4 8">Methionyl-tRNA formyltransferase</fullName>
        <ecNumber evidence="3 8">2.1.2.9</ecNumber>
    </recommendedName>
</protein>
<dbReference type="PANTHER" id="PTHR11138">
    <property type="entry name" value="METHIONYL-TRNA FORMYLTRANSFERASE"/>
    <property type="match status" value="1"/>
</dbReference>
<dbReference type="PANTHER" id="PTHR11138:SF5">
    <property type="entry name" value="METHIONYL-TRNA FORMYLTRANSFERASE, MITOCHONDRIAL"/>
    <property type="match status" value="1"/>
</dbReference>
<feature type="binding site" evidence="8">
    <location>
        <begin position="109"/>
        <end position="112"/>
    </location>
    <ligand>
        <name>(6S)-5,6,7,8-tetrahydrofolate</name>
        <dbReference type="ChEBI" id="CHEBI:57453"/>
    </ligand>
</feature>
<keyword evidence="12" id="KW-1185">Reference proteome</keyword>
<evidence type="ECO:0000259" key="10">
    <source>
        <dbReference type="Pfam" id="PF02911"/>
    </source>
</evidence>
<keyword evidence="6 8" id="KW-0648">Protein biosynthesis</keyword>
<dbReference type="InterPro" id="IPR002376">
    <property type="entry name" value="Formyl_transf_N"/>
</dbReference>
<dbReference type="CDD" id="cd08646">
    <property type="entry name" value="FMT_core_Met-tRNA-FMT_N"/>
    <property type="match status" value="1"/>
</dbReference>
<keyword evidence="5 8" id="KW-0808">Transferase</keyword>
<evidence type="ECO:0000256" key="6">
    <source>
        <dbReference type="ARBA" id="ARBA00022917"/>
    </source>
</evidence>
<dbReference type="Pfam" id="PF02911">
    <property type="entry name" value="Formyl_trans_C"/>
    <property type="match status" value="1"/>
</dbReference>
<evidence type="ECO:0000256" key="2">
    <source>
        <dbReference type="ARBA" id="ARBA00010699"/>
    </source>
</evidence>
<dbReference type="Gene3D" id="3.10.25.10">
    <property type="entry name" value="Formyl transferase, C-terminal domain"/>
    <property type="match status" value="1"/>
</dbReference>
<feature type="domain" description="Formyl transferase C-terminal" evidence="10">
    <location>
        <begin position="203"/>
        <end position="299"/>
    </location>
</feature>
<evidence type="ECO:0000256" key="8">
    <source>
        <dbReference type="HAMAP-Rule" id="MF_00182"/>
    </source>
</evidence>
<accession>A0A1M7F0I5</accession>
<evidence type="ECO:0000313" key="12">
    <source>
        <dbReference type="Proteomes" id="UP000184038"/>
    </source>
</evidence>
<evidence type="ECO:0000313" key="11">
    <source>
        <dbReference type="EMBL" id="SHL97297.1"/>
    </source>
</evidence>
<comment type="catalytic activity">
    <reaction evidence="7 8">
        <text>L-methionyl-tRNA(fMet) + (6R)-10-formyltetrahydrofolate = N-formyl-L-methionyl-tRNA(fMet) + (6S)-5,6,7,8-tetrahydrofolate + H(+)</text>
        <dbReference type="Rhea" id="RHEA:24380"/>
        <dbReference type="Rhea" id="RHEA-COMP:9952"/>
        <dbReference type="Rhea" id="RHEA-COMP:9953"/>
        <dbReference type="ChEBI" id="CHEBI:15378"/>
        <dbReference type="ChEBI" id="CHEBI:57453"/>
        <dbReference type="ChEBI" id="CHEBI:78530"/>
        <dbReference type="ChEBI" id="CHEBI:78844"/>
        <dbReference type="ChEBI" id="CHEBI:195366"/>
        <dbReference type="EC" id="2.1.2.9"/>
    </reaction>
</comment>
<feature type="domain" description="Formyl transferase N-terminal" evidence="9">
    <location>
        <begin position="1"/>
        <end position="180"/>
    </location>
</feature>
<evidence type="ECO:0000256" key="3">
    <source>
        <dbReference type="ARBA" id="ARBA00012261"/>
    </source>
</evidence>